<keyword evidence="2 11" id="KW-0413">Isomerase</keyword>
<evidence type="ECO:0000256" key="9">
    <source>
        <dbReference type="ARBA" id="ARBA00043049"/>
    </source>
</evidence>
<proteinExistence type="predicted"/>
<evidence type="ECO:0000256" key="1">
    <source>
        <dbReference type="ARBA" id="ARBA00022694"/>
    </source>
</evidence>
<dbReference type="Gene3D" id="3.30.2350.10">
    <property type="entry name" value="Pseudouridine synthase"/>
    <property type="match status" value="1"/>
</dbReference>
<dbReference type="PANTHER" id="PTHR21600:SF56">
    <property type="entry name" value="TRNA PSEUDOURIDINE SYNTHASE C"/>
    <property type="match status" value="1"/>
</dbReference>
<name>A0A857JSC6_9ALTE</name>
<reference evidence="11 12" key="1">
    <citation type="submission" date="2019-12" db="EMBL/GenBank/DDBJ databases">
        <title>Genome sequencing and assembly of endphytes of Porphyra tenera.</title>
        <authorList>
            <person name="Park J.M."/>
            <person name="Shin R."/>
            <person name="Jo S.H."/>
        </authorList>
    </citation>
    <scope>NUCLEOTIDE SEQUENCE [LARGE SCALE GENOMIC DNA]</scope>
    <source>
        <strain evidence="11 12">GPM4</strain>
    </source>
</reference>
<dbReference type="Proteomes" id="UP000464524">
    <property type="component" value="Chromosome"/>
</dbReference>
<evidence type="ECO:0000256" key="8">
    <source>
        <dbReference type="ARBA" id="ARBA00041975"/>
    </source>
</evidence>
<dbReference type="PROSITE" id="PS01129">
    <property type="entry name" value="PSI_RLU"/>
    <property type="match status" value="1"/>
</dbReference>
<dbReference type="InterPro" id="IPR006145">
    <property type="entry name" value="PsdUridine_synth_RsuA/RluA"/>
</dbReference>
<evidence type="ECO:0000256" key="4">
    <source>
        <dbReference type="ARBA" id="ARBA00037670"/>
    </source>
</evidence>
<dbReference type="SUPFAM" id="SSF55120">
    <property type="entry name" value="Pseudouridine synthase"/>
    <property type="match status" value="1"/>
</dbReference>
<evidence type="ECO:0000256" key="2">
    <source>
        <dbReference type="ARBA" id="ARBA00023235"/>
    </source>
</evidence>
<evidence type="ECO:0000256" key="6">
    <source>
        <dbReference type="ARBA" id="ARBA00040675"/>
    </source>
</evidence>
<comment type="catalytic activity">
    <reaction evidence="3">
        <text>uridine(65) in tRNA = pseudouridine(65) in tRNA</text>
        <dbReference type="Rhea" id="RHEA:42536"/>
        <dbReference type="Rhea" id="RHEA-COMP:10103"/>
        <dbReference type="Rhea" id="RHEA-COMP:10104"/>
        <dbReference type="ChEBI" id="CHEBI:65314"/>
        <dbReference type="ChEBI" id="CHEBI:65315"/>
        <dbReference type="EC" id="5.4.99.26"/>
    </reaction>
</comment>
<dbReference type="GO" id="GO:0000455">
    <property type="term" value="P:enzyme-directed rRNA pseudouridine synthesis"/>
    <property type="evidence" value="ECO:0007669"/>
    <property type="project" value="TreeGrafter"/>
</dbReference>
<dbReference type="InterPro" id="IPR050188">
    <property type="entry name" value="RluA_PseudoU_synthase"/>
</dbReference>
<evidence type="ECO:0000259" key="10">
    <source>
        <dbReference type="Pfam" id="PF00849"/>
    </source>
</evidence>
<evidence type="ECO:0000313" key="11">
    <source>
        <dbReference type="EMBL" id="QHJ13464.1"/>
    </source>
</evidence>
<dbReference type="NCBIfam" id="NF008321">
    <property type="entry name" value="PRK11112.1"/>
    <property type="match status" value="1"/>
</dbReference>
<dbReference type="GO" id="GO:0003723">
    <property type="term" value="F:RNA binding"/>
    <property type="evidence" value="ECO:0007669"/>
    <property type="project" value="InterPro"/>
</dbReference>
<comment type="function">
    <text evidence="4">Responsible for synthesis of pseudouridine from uracil-65 in transfer RNAs.</text>
</comment>
<dbReference type="AlphaFoldDB" id="A0A857JSC6"/>
<evidence type="ECO:0000256" key="5">
    <source>
        <dbReference type="ARBA" id="ARBA00038943"/>
    </source>
</evidence>
<feature type="domain" description="Pseudouridine synthase RsuA/RluA-like" evidence="10">
    <location>
        <begin position="13"/>
        <end position="169"/>
    </location>
</feature>
<organism evidence="11 12">
    <name type="scientific">Paraglaciecola mesophila</name>
    <dbReference type="NCBI Taxonomy" id="197222"/>
    <lineage>
        <taxon>Bacteria</taxon>
        <taxon>Pseudomonadati</taxon>
        <taxon>Pseudomonadota</taxon>
        <taxon>Gammaproteobacteria</taxon>
        <taxon>Alteromonadales</taxon>
        <taxon>Alteromonadaceae</taxon>
        <taxon>Paraglaciecola</taxon>
    </lineage>
</organism>
<dbReference type="EMBL" id="CP047656">
    <property type="protein sequence ID" value="QHJ13464.1"/>
    <property type="molecule type" value="Genomic_DNA"/>
</dbReference>
<keyword evidence="1" id="KW-0819">tRNA processing</keyword>
<dbReference type="EC" id="5.4.99.26" evidence="5"/>
<dbReference type="RefSeq" id="WP_160181551.1">
    <property type="nucleotide sequence ID" value="NZ_CP047656.1"/>
</dbReference>
<dbReference type="KEGG" id="pmes:FX988_03725"/>
<dbReference type="GO" id="GO:0160149">
    <property type="term" value="F:tRNA pseudouridine(65) synthase activity"/>
    <property type="evidence" value="ECO:0007669"/>
    <property type="project" value="UniProtKB-EC"/>
</dbReference>
<sequence length="252" mass="28865">MTLTILYQDEFIVAIHKPAGLLVHRSMIDRHETQFAMQMLRDQIGQHVFPVHRLDRPTSGVLVFALSADIARLLGEQFATNTVAKTYFAIVRGHVNAPGLIDYALKEKLDKIADKRANQDKDPQEAQTEFTPIKQFELPFAVSRYPSARYTLVKLHPKTGRKHQLRRHMCHINHPIVGDTTHGDGKHNKFMRDQFSFNGLALTCQQMCITHPMSNEKLAIVNEFDLRMSTLMAQWGWEVPSLDELDLPSINR</sequence>
<dbReference type="GO" id="GO:0008033">
    <property type="term" value="P:tRNA processing"/>
    <property type="evidence" value="ECO:0007669"/>
    <property type="project" value="UniProtKB-KW"/>
</dbReference>
<dbReference type="InterPro" id="IPR020103">
    <property type="entry name" value="PsdUridine_synth_cat_dom_sf"/>
</dbReference>
<dbReference type="OrthoDB" id="9785808at2"/>
<dbReference type="InterPro" id="IPR006224">
    <property type="entry name" value="PsdUridine_synth_RluA-like_CS"/>
</dbReference>
<keyword evidence="12" id="KW-1185">Reference proteome</keyword>
<dbReference type="Pfam" id="PF00849">
    <property type="entry name" value="PseudoU_synth_2"/>
    <property type="match status" value="1"/>
</dbReference>
<accession>A0A857JSC6</accession>
<evidence type="ECO:0000313" key="12">
    <source>
        <dbReference type="Proteomes" id="UP000464524"/>
    </source>
</evidence>
<gene>
    <name evidence="11" type="ORF">FX988_03725</name>
</gene>
<dbReference type="PANTHER" id="PTHR21600">
    <property type="entry name" value="MITOCHONDRIAL RNA PSEUDOURIDINE SYNTHASE"/>
    <property type="match status" value="1"/>
</dbReference>
<evidence type="ECO:0000256" key="3">
    <source>
        <dbReference type="ARBA" id="ARBA00036607"/>
    </source>
</evidence>
<evidence type="ECO:0000256" key="7">
    <source>
        <dbReference type="ARBA" id="ARBA00041803"/>
    </source>
</evidence>
<protein>
    <recommendedName>
        <fullName evidence="6">tRNA pseudouridine synthase C</fullName>
        <ecNumber evidence="5">5.4.99.26</ecNumber>
    </recommendedName>
    <alternativeName>
        <fullName evidence="8">tRNA pseudouridine(65) synthase</fullName>
    </alternativeName>
    <alternativeName>
        <fullName evidence="9">tRNA pseudouridylate synthase C</fullName>
    </alternativeName>
    <alternativeName>
        <fullName evidence="7">tRNA-uridine isomerase C</fullName>
    </alternativeName>
</protein>